<dbReference type="EMBL" id="UGLJ01000002">
    <property type="protein sequence ID" value="STT92343.1"/>
    <property type="molecule type" value="Genomic_DNA"/>
</dbReference>
<dbReference type="PANTHER" id="PTHR33121">
    <property type="entry name" value="CYCLIC DI-GMP PHOSPHODIESTERASE PDEF"/>
    <property type="match status" value="1"/>
</dbReference>
<dbReference type="CDD" id="cd01948">
    <property type="entry name" value="EAL"/>
    <property type="match status" value="1"/>
</dbReference>
<accession>A0A377XYJ8</accession>
<evidence type="ECO:0000313" key="4">
    <source>
        <dbReference type="Proteomes" id="UP000254103"/>
    </source>
</evidence>
<dbReference type="InterPro" id="IPR035919">
    <property type="entry name" value="EAL_sf"/>
</dbReference>
<dbReference type="InterPro" id="IPR050706">
    <property type="entry name" value="Cyclic-di-GMP_PDE-like"/>
</dbReference>
<feature type="domain" description="BLUF" evidence="2">
    <location>
        <begin position="2"/>
        <end position="93"/>
    </location>
</feature>
<evidence type="ECO:0000313" key="3">
    <source>
        <dbReference type="EMBL" id="STT92343.1"/>
    </source>
</evidence>
<dbReference type="PROSITE" id="PS50925">
    <property type="entry name" value="BLUF"/>
    <property type="match status" value="1"/>
</dbReference>
<evidence type="ECO:0000259" key="1">
    <source>
        <dbReference type="PROSITE" id="PS50883"/>
    </source>
</evidence>
<dbReference type="AlphaFoldDB" id="A0A377XYJ8"/>
<evidence type="ECO:0000259" key="2">
    <source>
        <dbReference type="PROSITE" id="PS50925"/>
    </source>
</evidence>
<dbReference type="InterPro" id="IPR007024">
    <property type="entry name" value="BLUF_domain"/>
</dbReference>
<dbReference type="Proteomes" id="UP000254103">
    <property type="component" value="Unassembled WGS sequence"/>
</dbReference>
<dbReference type="SMART" id="SM01034">
    <property type="entry name" value="BLUF"/>
    <property type="match status" value="1"/>
</dbReference>
<reference evidence="3 4" key="1">
    <citation type="submission" date="2018-06" db="EMBL/GenBank/DDBJ databases">
        <authorList>
            <consortium name="Pathogen Informatics"/>
            <person name="Doyle S."/>
        </authorList>
    </citation>
    <scope>NUCLEOTIDE SEQUENCE [LARGE SCALE GENOMIC DNA]</scope>
    <source>
        <strain evidence="3 4">NCTC5052</strain>
    </source>
</reference>
<dbReference type="GO" id="GO:0071949">
    <property type="term" value="F:FAD binding"/>
    <property type="evidence" value="ECO:0007669"/>
    <property type="project" value="InterPro"/>
</dbReference>
<name>A0A377XYJ8_KLEPN</name>
<gene>
    <name evidence="3" type="primary">ycgF_1</name>
    <name evidence="3" type="ORF">NCTC5052_00717</name>
</gene>
<dbReference type="PROSITE" id="PS50883">
    <property type="entry name" value="EAL"/>
    <property type="match status" value="1"/>
</dbReference>
<proteinExistence type="predicted"/>
<protein>
    <submittedName>
        <fullName evidence="3">BLUF domain/cyclic diguanylate phosphodiesterase (EAL) domain protein</fullName>
    </submittedName>
</protein>
<dbReference type="SUPFAM" id="SSF54975">
    <property type="entry name" value="Acylphosphatase/BLUF domain-like"/>
    <property type="match status" value="1"/>
</dbReference>
<dbReference type="GO" id="GO:0009882">
    <property type="term" value="F:blue light photoreceptor activity"/>
    <property type="evidence" value="ECO:0007669"/>
    <property type="project" value="InterPro"/>
</dbReference>
<dbReference type="SMART" id="SM00052">
    <property type="entry name" value="EAL"/>
    <property type="match status" value="1"/>
</dbReference>
<dbReference type="SUPFAM" id="SSF141868">
    <property type="entry name" value="EAL domain-like"/>
    <property type="match status" value="1"/>
</dbReference>
<sequence length="439" mass="49386">MLTTIIYRSHICDNVSFKSIEAMVARANERNGQADVTGILLFNGTHFFQLIEGPEEKVQDIYQHICQDPRHYNLVELLCDYAPSRRFGKVGMELFDLREHDREEVLQAVMDRGTSKYQLTYDDRALQFFRTFVEATEKANYFEIPSADSWVFIPDKETFYPVTPIIDNTEGCSFAFQPIVDPFACEIISWEALLRTPDGQSPGAYFAGLTGDDIYLADLHSKRVALSLAGKLGLRNKALSINLLPMTMVKAPNAVAFLLDEISRNDLIPEQIIVEFTEREVISRMDDFTDAVRKLKGAGINLAIDHFGAGFAGLSLLAQYQPDRIKIDHELIRNIHQDGPRQSIVQAIIKCCTSLEIAVSAVGVERAEEWMWLESAGISQFQGNLFASARLGAYPPSHGRRKNEPPRNQLNIFSSFFPGAVSRNLISLSVQENRVVQDA</sequence>
<dbReference type="Gene3D" id="3.20.20.450">
    <property type="entry name" value="EAL domain"/>
    <property type="match status" value="1"/>
</dbReference>
<dbReference type="Pfam" id="PF00563">
    <property type="entry name" value="EAL"/>
    <property type="match status" value="1"/>
</dbReference>
<dbReference type="InterPro" id="IPR001633">
    <property type="entry name" value="EAL_dom"/>
</dbReference>
<dbReference type="InterPro" id="IPR036046">
    <property type="entry name" value="Acylphosphatase-like_dom_sf"/>
</dbReference>
<dbReference type="Gene3D" id="3.30.70.100">
    <property type="match status" value="1"/>
</dbReference>
<dbReference type="Pfam" id="PF04940">
    <property type="entry name" value="BLUF"/>
    <property type="match status" value="1"/>
</dbReference>
<organism evidence="3 4">
    <name type="scientific">Klebsiella pneumoniae</name>
    <dbReference type="NCBI Taxonomy" id="573"/>
    <lineage>
        <taxon>Bacteria</taxon>
        <taxon>Pseudomonadati</taxon>
        <taxon>Pseudomonadota</taxon>
        <taxon>Gammaproteobacteria</taxon>
        <taxon>Enterobacterales</taxon>
        <taxon>Enterobacteriaceae</taxon>
        <taxon>Klebsiella/Raoultella group</taxon>
        <taxon>Klebsiella</taxon>
        <taxon>Klebsiella pneumoniae complex</taxon>
    </lineage>
</organism>
<dbReference type="PANTHER" id="PTHR33121:SF15">
    <property type="entry name" value="BLUE LIGHT- AND TEMPERATURE-REGULATED ANTIREPRESSOR BLUF"/>
    <property type="match status" value="1"/>
</dbReference>
<dbReference type="GO" id="GO:0071111">
    <property type="term" value="F:cyclic-guanylate-specific phosphodiesterase activity"/>
    <property type="evidence" value="ECO:0007669"/>
    <property type="project" value="InterPro"/>
</dbReference>
<feature type="domain" description="EAL" evidence="1">
    <location>
        <begin position="155"/>
        <end position="403"/>
    </location>
</feature>